<dbReference type="InterPro" id="IPR003188">
    <property type="entry name" value="PTS_IIA_lac/cel"/>
</dbReference>
<keyword evidence="6" id="KW-0479">Metal-binding</keyword>
<dbReference type="Gene3D" id="1.20.58.80">
    <property type="entry name" value="Phosphotransferase system, lactose/cellobiose-type IIA subunit"/>
    <property type="match status" value="1"/>
</dbReference>
<dbReference type="InterPro" id="IPR036542">
    <property type="entry name" value="PTS_IIA_lac/cel_sf"/>
</dbReference>
<dbReference type="GO" id="GO:0009401">
    <property type="term" value="P:phosphoenolpyruvate-dependent sugar phosphotransferase system"/>
    <property type="evidence" value="ECO:0007669"/>
    <property type="project" value="UniProtKB-KW"/>
</dbReference>
<dbReference type="PANTHER" id="PTHR34382:SF7">
    <property type="entry name" value="PTS SYSTEM N,N'-DIACETYLCHITOBIOSE-SPECIFIC EIIA COMPONENT"/>
    <property type="match status" value="1"/>
</dbReference>
<dbReference type="PROSITE" id="PS51095">
    <property type="entry name" value="PTS_EIIA_TYPE_3"/>
    <property type="match status" value="1"/>
</dbReference>
<keyword evidence="4" id="KW-0598">Phosphotransferase system</keyword>
<evidence type="ECO:0000313" key="9">
    <source>
        <dbReference type="Proteomes" id="UP000198935"/>
    </source>
</evidence>
<evidence type="ECO:0000256" key="1">
    <source>
        <dbReference type="ARBA" id="ARBA00022448"/>
    </source>
</evidence>
<organism evidence="8 9">
    <name type="scientific">Evansella caseinilytica</name>
    <dbReference type="NCBI Taxonomy" id="1503961"/>
    <lineage>
        <taxon>Bacteria</taxon>
        <taxon>Bacillati</taxon>
        <taxon>Bacillota</taxon>
        <taxon>Bacilli</taxon>
        <taxon>Bacillales</taxon>
        <taxon>Bacillaceae</taxon>
        <taxon>Evansella</taxon>
    </lineage>
</organism>
<keyword evidence="2" id="KW-0762">Sugar transport</keyword>
<keyword evidence="6" id="KW-0460">Magnesium</keyword>
<sequence length="110" mass="12428">MPAQQKSLEEIAFQIILHSGNARSFSMEGIQLAKAGKFAQARERIEQADQEFYEAHHAQTSLLQQEASGDAVPPTLLLIHAQDHLMTSMTTKELCLEIIDLYEKFAKERD</sequence>
<dbReference type="STRING" id="1503961.SAMN05421736_101115"/>
<protein>
    <submittedName>
        <fullName evidence="8">PTS system, cellobiose-specific IIA component</fullName>
    </submittedName>
</protein>
<keyword evidence="3" id="KW-0808">Transferase</keyword>
<keyword evidence="1" id="KW-0813">Transport</keyword>
<evidence type="ECO:0000256" key="2">
    <source>
        <dbReference type="ARBA" id="ARBA00022597"/>
    </source>
</evidence>
<dbReference type="AlphaFoldDB" id="A0A1H3GA98"/>
<name>A0A1H3GA98_9BACI</name>
<dbReference type="Proteomes" id="UP000198935">
    <property type="component" value="Unassembled WGS sequence"/>
</dbReference>
<dbReference type="GO" id="GO:0046872">
    <property type="term" value="F:metal ion binding"/>
    <property type="evidence" value="ECO:0007669"/>
    <property type="project" value="UniProtKB-KW"/>
</dbReference>
<feature type="binding site" evidence="6">
    <location>
        <position position="83"/>
    </location>
    <ligand>
        <name>Mg(2+)</name>
        <dbReference type="ChEBI" id="CHEBI:18420"/>
        <note>ligand shared between all trimeric partners</note>
    </ligand>
</feature>
<accession>A0A1H3GA98</accession>
<evidence type="ECO:0000256" key="4">
    <source>
        <dbReference type="ARBA" id="ARBA00022683"/>
    </source>
</evidence>
<comment type="cofactor">
    <cofactor evidence="6">
        <name>Mg(2+)</name>
        <dbReference type="ChEBI" id="CHEBI:18420"/>
    </cofactor>
    <text evidence="6">Binds 1 Mg(2+) ion per trimer.</text>
</comment>
<proteinExistence type="predicted"/>
<feature type="modified residue" description="Phosphohistidine; by HPr" evidence="7">
    <location>
        <position position="80"/>
    </location>
</feature>
<evidence type="ECO:0000256" key="7">
    <source>
        <dbReference type="PROSITE-ProRule" id="PRU00418"/>
    </source>
</evidence>
<dbReference type="EMBL" id="FNPI01000001">
    <property type="protein sequence ID" value="SDY00253.1"/>
    <property type="molecule type" value="Genomic_DNA"/>
</dbReference>
<dbReference type="PIRSF" id="PIRSF000699">
    <property type="entry name" value="PTS_IILac_III"/>
    <property type="match status" value="1"/>
</dbReference>
<gene>
    <name evidence="8" type="ORF">SAMN05421736_101115</name>
</gene>
<dbReference type="GO" id="GO:0016740">
    <property type="term" value="F:transferase activity"/>
    <property type="evidence" value="ECO:0007669"/>
    <property type="project" value="UniProtKB-KW"/>
</dbReference>
<feature type="active site" description="Tele-phosphohistidine intermediate" evidence="5">
    <location>
        <position position="80"/>
    </location>
</feature>
<evidence type="ECO:0000313" key="8">
    <source>
        <dbReference type="EMBL" id="SDY00253.1"/>
    </source>
</evidence>
<keyword evidence="9" id="KW-1185">Reference proteome</keyword>
<dbReference type="SUPFAM" id="SSF46973">
    <property type="entry name" value="Enzyme IIa from lactose specific PTS, IIa-lac"/>
    <property type="match status" value="1"/>
</dbReference>
<evidence type="ECO:0000256" key="6">
    <source>
        <dbReference type="PIRSR" id="PIRSR000699-2"/>
    </source>
</evidence>
<dbReference type="Pfam" id="PF02255">
    <property type="entry name" value="PTS_IIA"/>
    <property type="match status" value="1"/>
</dbReference>
<dbReference type="CDD" id="cd00215">
    <property type="entry name" value="PTS_IIA_lac"/>
    <property type="match status" value="1"/>
</dbReference>
<evidence type="ECO:0000256" key="3">
    <source>
        <dbReference type="ARBA" id="ARBA00022679"/>
    </source>
</evidence>
<evidence type="ECO:0000256" key="5">
    <source>
        <dbReference type="PIRSR" id="PIRSR000699-1"/>
    </source>
</evidence>
<dbReference type="OrthoDB" id="350602at2"/>
<reference evidence="9" key="1">
    <citation type="submission" date="2016-10" db="EMBL/GenBank/DDBJ databases">
        <authorList>
            <person name="Varghese N."/>
            <person name="Submissions S."/>
        </authorList>
    </citation>
    <scope>NUCLEOTIDE SEQUENCE [LARGE SCALE GENOMIC DNA]</scope>
    <source>
        <strain evidence="9">SP</strain>
    </source>
</reference>
<dbReference type="PANTHER" id="PTHR34382">
    <property type="entry name" value="PTS SYSTEM N,N'-DIACETYLCHITOBIOSE-SPECIFIC EIIA COMPONENT"/>
    <property type="match status" value="1"/>
</dbReference>